<dbReference type="EMBL" id="JAYMYS010000001">
    <property type="protein sequence ID" value="KAK7410676.1"/>
    <property type="molecule type" value="Genomic_DNA"/>
</dbReference>
<accession>A0AAN9SY46</accession>
<sequence length="82" mass="8885">MEDVPRIRVEHVLVLSMPATLAFDDVYSLLDMVGPGTCIIDGHAASKEMGLTYEAEKVTGMKKKSSGEGDTAHPPMKQHTIT</sequence>
<keyword evidence="3" id="KW-1185">Reference proteome</keyword>
<protein>
    <submittedName>
        <fullName evidence="2">Uncharacterized protein</fullName>
    </submittedName>
</protein>
<name>A0AAN9SY46_PSOTE</name>
<evidence type="ECO:0000256" key="1">
    <source>
        <dbReference type="SAM" id="MobiDB-lite"/>
    </source>
</evidence>
<reference evidence="2 3" key="1">
    <citation type="submission" date="2024-01" db="EMBL/GenBank/DDBJ databases">
        <title>The genomes of 5 underutilized Papilionoideae crops provide insights into root nodulation and disease resistanc.</title>
        <authorList>
            <person name="Jiang F."/>
        </authorList>
    </citation>
    <scope>NUCLEOTIDE SEQUENCE [LARGE SCALE GENOMIC DNA]</scope>
    <source>
        <strain evidence="2">DUOXIRENSHENG_FW03</strain>
        <tissue evidence="2">Leaves</tissue>
    </source>
</reference>
<evidence type="ECO:0000313" key="3">
    <source>
        <dbReference type="Proteomes" id="UP001386955"/>
    </source>
</evidence>
<feature type="region of interest" description="Disordered" evidence="1">
    <location>
        <begin position="60"/>
        <end position="82"/>
    </location>
</feature>
<evidence type="ECO:0000313" key="2">
    <source>
        <dbReference type="EMBL" id="KAK7410676.1"/>
    </source>
</evidence>
<organism evidence="2 3">
    <name type="scientific">Psophocarpus tetragonolobus</name>
    <name type="common">Winged bean</name>
    <name type="synonym">Dolichos tetragonolobus</name>
    <dbReference type="NCBI Taxonomy" id="3891"/>
    <lineage>
        <taxon>Eukaryota</taxon>
        <taxon>Viridiplantae</taxon>
        <taxon>Streptophyta</taxon>
        <taxon>Embryophyta</taxon>
        <taxon>Tracheophyta</taxon>
        <taxon>Spermatophyta</taxon>
        <taxon>Magnoliopsida</taxon>
        <taxon>eudicotyledons</taxon>
        <taxon>Gunneridae</taxon>
        <taxon>Pentapetalae</taxon>
        <taxon>rosids</taxon>
        <taxon>fabids</taxon>
        <taxon>Fabales</taxon>
        <taxon>Fabaceae</taxon>
        <taxon>Papilionoideae</taxon>
        <taxon>50 kb inversion clade</taxon>
        <taxon>NPAAA clade</taxon>
        <taxon>indigoferoid/millettioid clade</taxon>
        <taxon>Phaseoleae</taxon>
        <taxon>Psophocarpus</taxon>
    </lineage>
</organism>
<gene>
    <name evidence="2" type="ORF">VNO78_01657</name>
</gene>
<comment type="caution">
    <text evidence="2">The sequence shown here is derived from an EMBL/GenBank/DDBJ whole genome shotgun (WGS) entry which is preliminary data.</text>
</comment>
<proteinExistence type="predicted"/>
<dbReference type="AlphaFoldDB" id="A0AAN9SY46"/>
<dbReference type="Proteomes" id="UP001386955">
    <property type="component" value="Unassembled WGS sequence"/>
</dbReference>
<feature type="compositionally biased region" description="Basic and acidic residues" evidence="1">
    <location>
        <begin position="60"/>
        <end position="71"/>
    </location>
</feature>